<dbReference type="EMBL" id="GBXM01102884">
    <property type="protein sequence ID" value="JAH05693.1"/>
    <property type="molecule type" value="Transcribed_RNA"/>
</dbReference>
<name>A0A0E9PPB1_ANGAN</name>
<evidence type="ECO:0000313" key="1">
    <source>
        <dbReference type="EMBL" id="JAH05693.1"/>
    </source>
</evidence>
<reference evidence="1" key="2">
    <citation type="journal article" date="2015" name="Fish Shellfish Immunol.">
        <title>Early steps in the European eel (Anguilla anguilla)-Vibrio vulnificus interaction in the gills: Role of the RtxA13 toxin.</title>
        <authorList>
            <person name="Callol A."/>
            <person name="Pajuelo D."/>
            <person name="Ebbesson L."/>
            <person name="Teles M."/>
            <person name="MacKenzie S."/>
            <person name="Amaro C."/>
        </authorList>
    </citation>
    <scope>NUCLEOTIDE SEQUENCE</scope>
</reference>
<reference evidence="1" key="1">
    <citation type="submission" date="2014-11" db="EMBL/GenBank/DDBJ databases">
        <authorList>
            <person name="Amaro Gonzalez C."/>
        </authorList>
    </citation>
    <scope>NUCLEOTIDE SEQUENCE</scope>
</reference>
<organism evidence="1">
    <name type="scientific">Anguilla anguilla</name>
    <name type="common">European freshwater eel</name>
    <name type="synonym">Muraena anguilla</name>
    <dbReference type="NCBI Taxonomy" id="7936"/>
    <lineage>
        <taxon>Eukaryota</taxon>
        <taxon>Metazoa</taxon>
        <taxon>Chordata</taxon>
        <taxon>Craniata</taxon>
        <taxon>Vertebrata</taxon>
        <taxon>Euteleostomi</taxon>
        <taxon>Actinopterygii</taxon>
        <taxon>Neopterygii</taxon>
        <taxon>Teleostei</taxon>
        <taxon>Anguilliformes</taxon>
        <taxon>Anguillidae</taxon>
        <taxon>Anguilla</taxon>
    </lineage>
</organism>
<sequence>MSLLISLICFRENGVPEKRALTPCLVKEATVVCILTAYNFRPMVLKQFFDIQYSTGFNKK</sequence>
<proteinExistence type="predicted"/>
<accession>A0A0E9PPB1</accession>
<dbReference type="AlphaFoldDB" id="A0A0E9PPB1"/>
<protein>
    <submittedName>
        <fullName evidence="1">Uncharacterized protein</fullName>
    </submittedName>
</protein>